<feature type="signal peptide" evidence="5">
    <location>
        <begin position="1"/>
        <end position="19"/>
    </location>
</feature>
<dbReference type="HOGENOM" id="CLU_030737_0_0_1"/>
<dbReference type="OrthoDB" id="291007at2759"/>
<evidence type="ECO:0000256" key="2">
    <source>
        <dbReference type="ARBA" id="ARBA00022737"/>
    </source>
</evidence>
<keyword evidence="1 5" id="KW-0732">Signal</keyword>
<dbReference type="InterPro" id="IPR011936">
    <property type="entry name" value="Myxo_disulph_rpt"/>
</dbReference>
<feature type="chain" id="PRO_5003532904" evidence="5">
    <location>
        <begin position="20"/>
        <end position="458"/>
    </location>
</feature>
<dbReference type="Proteomes" id="UP000005446">
    <property type="component" value="Unassembled WGS sequence"/>
</dbReference>
<accession>H0EYX5</accession>
<evidence type="ECO:0000256" key="1">
    <source>
        <dbReference type="ARBA" id="ARBA00022729"/>
    </source>
</evidence>
<dbReference type="AlphaFoldDB" id="H0EYX5"/>
<keyword evidence="2" id="KW-0677">Repeat</keyword>
<keyword evidence="3" id="KW-1015">Disulfide bond</keyword>
<dbReference type="InParanoid" id="H0EYX5"/>
<evidence type="ECO:0000256" key="3">
    <source>
        <dbReference type="ARBA" id="ARBA00023157"/>
    </source>
</evidence>
<evidence type="ECO:0000313" key="6">
    <source>
        <dbReference type="EMBL" id="EHK96278.1"/>
    </source>
</evidence>
<comment type="caution">
    <text evidence="6">The sequence shown here is derived from an EMBL/GenBank/DDBJ whole genome shotgun (WGS) entry which is preliminary data.</text>
</comment>
<organism evidence="6 7">
    <name type="scientific">Glarea lozoyensis (strain ATCC 74030 / MF5533)</name>
    <dbReference type="NCBI Taxonomy" id="1104152"/>
    <lineage>
        <taxon>Eukaryota</taxon>
        <taxon>Fungi</taxon>
        <taxon>Dikarya</taxon>
        <taxon>Ascomycota</taxon>
        <taxon>Pezizomycotina</taxon>
        <taxon>Leotiomycetes</taxon>
        <taxon>Helotiales</taxon>
        <taxon>Helotiaceae</taxon>
        <taxon>Glarea</taxon>
    </lineage>
</organism>
<sequence>MKWSSAFAAFSAIVSSALAEDLLFLDSLVGREQGNAVDLGFTTKVVTEAQFRALTTADFASFKAIIFGDDFGASNQAQLQVLIDTKNVWGPAVTGNIIIHGADQSNHAKDVLINNSIKFAASGKSLSGASNTGLYFSLSQYYDNIAVSNVDALSYFGTFEVRGKLSCYDKVHIVASSPAIDTLTDAYLSNWGCSVHEAFSVYPSVGMNGFQAIAIADGVVFPGTQTYGDGHSGLPYIITRGATPAGCGDGKWDTAIGEECDDGNVVDGDGCSKSCKCESGLPKGDGTCYLSNTTIPIQPSGPIKPTGYTNSSSAVIPGGPTTTPPYPVTTPPPPYVTPAVPTVSCIGVEIVVSVTVTELCSTIAPGSTVTSTITSALATYQKPIYNTYIATAPSKSPFCSSCAATTSTYAGVQYTPTPSGPVQFTGAASKSTPGSMMALIAVFGAGALGAVALVFYPM</sequence>
<evidence type="ECO:0000256" key="4">
    <source>
        <dbReference type="SAM" id="Phobius"/>
    </source>
</evidence>
<keyword evidence="4" id="KW-0812">Transmembrane</keyword>
<dbReference type="EMBL" id="AGUE01000262">
    <property type="protein sequence ID" value="EHK96278.1"/>
    <property type="molecule type" value="Genomic_DNA"/>
</dbReference>
<keyword evidence="4" id="KW-1133">Transmembrane helix</keyword>
<name>H0EYX5_GLAL7</name>
<evidence type="ECO:0000313" key="7">
    <source>
        <dbReference type="Proteomes" id="UP000005446"/>
    </source>
</evidence>
<dbReference type="NCBIfam" id="TIGR02232">
    <property type="entry name" value="myxo_disulf_rpt"/>
    <property type="match status" value="1"/>
</dbReference>
<protein>
    <submittedName>
        <fullName evidence="6">Putative Pappalysin-2</fullName>
    </submittedName>
</protein>
<evidence type="ECO:0000256" key="5">
    <source>
        <dbReference type="SAM" id="SignalP"/>
    </source>
</evidence>
<keyword evidence="7" id="KW-1185">Reference proteome</keyword>
<gene>
    <name evidence="6" type="ORF">M7I_8036</name>
</gene>
<feature type="transmembrane region" description="Helical" evidence="4">
    <location>
        <begin position="436"/>
        <end position="456"/>
    </location>
</feature>
<keyword evidence="4" id="KW-0472">Membrane</keyword>
<reference evidence="6 7" key="1">
    <citation type="journal article" date="2012" name="Eukaryot. Cell">
        <title>Genome sequence of the fungus Glarea lozoyensis: the first genome sequence of a species from the Helotiaceae family.</title>
        <authorList>
            <person name="Youssar L."/>
            <person name="Gruening B.A."/>
            <person name="Erxleben A."/>
            <person name="Guenther S."/>
            <person name="Huettel W."/>
        </authorList>
    </citation>
    <scope>NUCLEOTIDE SEQUENCE [LARGE SCALE GENOMIC DNA]</scope>
    <source>
        <strain evidence="7">ATCC 74030 / MF5533</strain>
    </source>
</reference>
<proteinExistence type="predicted"/>